<name>A0A1H5WRH9_9EURY</name>
<dbReference type="Proteomes" id="UP000236740">
    <property type="component" value="Unassembled WGS sequence"/>
</dbReference>
<dbReference type="AlphaFoldDB" id="A0A1H5WRH9"/>
<feature type="transmembrane region" description="Helical" evidence="2">
    <location>
        <begin position="382"/>
        <end position="401"/>
    </location>
</feature>
<dbReference type="Gene3D" id="2.60.40.1120">
    <property type="entry name" value="Carboxypeptidase-like, regulatory domain"/>
    <property type="match status" value="2"/>
</dbReference>
<keyword evidence="2" id="KW-0472">Membrane</keyword>
<sequence length="404" mass="42169">MRARILVALAVTGLLLIGPAATTVAAQSTGPVTLTVSVVDQNGETISDAELTATWENGSTTETTASNGRAFIDVERGANVTVSLSHPEYIRNRPFVVRNATERDVTIPAHRRGQLSVAVADDSGDVADARVVLRQNGRFVSQASTDEDGAIASGPIEQGTYTVAVVKPGYFRNTTTVKVGASTRTRIPIERGTVSLTVAVRDPHFSPPRPVSNATVSIASIGQLQTLADGGARVSVPVNTELSITVGKEGYDDVTERVRVEESDLRVNVSANRTPSLRLESINTRVVAGERLGVSVVDEYSEPVEGATVLLDGEAVSSTDADGRAAVTVEEPGNHTLAAEKEGVDSSPVTIRAIPEDGETATPTQTPTATEASPGSGSSTPGFTPLTAILALSVSLAILALRRR</sequence>
<keyword evidence="2" id="KW-0812">Transmembrane</keyword>
<dbReference type="InterPro" id="IPR008969">
    <property type="entry name" value="CarboxyPept-like_regulatory"/>
</dbReference>
<dbReference type="RefSeq" id="WP_136361780.1">
    <property type="nucleotide sequence ID" value="NZ_CP031311.1"/>
</dbReference>
<protein>
    <recommendedName>
        <fullName evidence="5">PGF-CTERM sorting domain-containing protein</fullName>
    </recommendedName>
</protein>
<gene>
    <name evidence="3" type="ORF">SAMN04488133_1363</name>
</gene>
<feature type="compositionally biased region" description="Low complexity" evidence="1">
    <location>
        <begin position="360"/>
        <end position="381"/>
    </location>
</feature>
<dbReference type="OrthoDB" id="205784at2157"/>
<keyword evidence="2" id="KW-1133">Transmembrane helix</keyword>
<evidence type="ECO:0000313" key="3">
    <source>
        <dbReference type="EMBL" id="SEG01786.1"/>
    </source>
</evidence>
<reference evidence="3 4" key="1">
    <citation type="submission" date="2016-10" db="EMBL/GenBank/DDBJ databases">
        <authorList>
            <person name="de Groot N.N."/>
        </authorList>
    </citation>
    <scope>NUCLEOTIDE SEQUENCE [LARGE SCALE GENOMIC DNA]</scope>
    <source>
        <strain evidence="3 4">CGMCC 1.10331</strain>
    </source>
</reference>
<evidence type="ECO:0000256" key="1">
    <source>
        <dbReference type="SAM" id="MobiDB-lite"/>
    </source>
</evidence>
<keyword evidence="4" id="KW-1185">Reference proteome</keyword>
<dbReference type="SUPFAM" id="SSF49373">
    <property type="entry name" value="Invasin/intimin cell-adhesion fragments"/>
    <property type="match status" value="1"/>
</dbReference>
<dbReference type="SUPFAM" id="SSF49478">
    <property type="entry name" value="Cna protein B-type domain"/>
    <property type="match status" value="1"/>
</dbReference>
<dbReference type="EMBL" id="FNVN01000001">
    <property type="protein sequence ID" value="SEG01786.1"/>
    <property type="molecule type" value="Genomic_DNA"/>
</dbReference>
<organism evidence="3 4">
    <name type="scientific">Halobellus limi</name>
    <dbReference type="NCBI Taxonomy" id="699433"/>
    <lineage>
        <taxon>Archaea</taxon>
        <taxon>Methanobacteriati</taxon>
        <taxon>Methanobacteriota</taxon>
        <taxon>Stenosarchaea group</taxon>
        <taxon>Halobacteria</taxon>
        <taxon>Halobacteriales</taxon>
        <taxon>Haloferacaceae</taxon>
        <taxon>Halobellus</taxon>
    </lineage>
</organism>
<evidence type="ECO:0000313" key="4">
    <source>
        <dbReference type="Proteomes" id="UP000236740"/>
    </source>
</evidence>
<accession>A0A1H5WRH9</accession>
<dbReference type="SUPFAM" id="SSF49464">
    <property type="entry name" value="Carboxypeptidase regulatory domain-like"/>
    <property type="match status" value="1"/>
</dbReference>
<dbReference type="GeneID" id="39856618"/>
<evidence type="ECO:0000256" key="2">
    <source>
        <dbReference type="SAM" id="Phobius"/>
    </source>
</evidence>
<proteinExistence type="predicted"/>
<evidence type="ECO:0008006" key="5">
    <source>
        <dbReference type="Google" id="ProtNLM"/>
    </source>
</evidence>
<dbReference type="InterPro" id="IPR008964">
    <property type="entry name" value="Invasin/intimin_cell_adhesion"/>
</dbReference>
<feature type="region of interest" description="Disordered" evidence="1">
    <location>
        <begin position="356"/>
        <end position="381"/>
    </location>
</feature>